<dbReference type="Pfam" id="PF16344">
    <property type="entry name" value="FecR_C"/>
    <property type="match status" value="1"/>
</dbReference>
<keyword evidence="6" id="KW-1185">Reference proteome</keyword>
<dbReference type="PIRSF" id="PIRSF018266">
    <property type="entry name" value="FecR"/>
    <property type="match status" value="1"/>
</dbReference>
<evidence type="ECO:0000259" key="4">
    <source>
        <dbReference type="Pfam" id="PF16344"/>
    </source>
</evidence>
<organism evidence="5 6">
    <name type="scientific">Phenylobacterium ferrooxidans</name>
    <dbReference type="NCBI Taxonomy" id="2982689"/>
    <lineage>
        <taxon>Bacteria</taxon>
        <taxon>Pseudomonadati</taxon>
        <taxon>Pseudomonadota</taxon>
        <taxon>Alphaproteobacteria</taxon>
        <taxon>Caulobacterales</taxon>
        <taxon>Caulobacteraceae</taxon>
        <taxon>Phenylobacterium</taxon>
    </lineage>
</organism>
<dbReference type="Gene3D" id="2.60.120.1440">
    <property type="match status" value="1"/>
</dbReference>
<dbReference type="PANTHER" id="PTHR30273:SF2">
    <property type="entry name" value="PROTEIN FECR"/>
    <property type="match status" value="1"/>
</dbReference>
<feature type="domain" description="FecR protein" evidence="2">
    <location>
        <begin position="121"/>
        <end position="213"/>
    </location>
</feature>
<dbReference type="InterPro" id="IPR032623">
    <property type="entry name" value="FecR_N"/>
</dbReference>
<sequence>MSVRTDRSATDALCDEAVAWLVRVQSDTATGEDWVALTAWLEVSEDHQVAFEAVESLAAEISDRAGEIAPRLAPSTGEVLAFRPRRDGPRRGGFVAALAAAAAVLVVSPLVWRASQGTETVYQTDVGETREIALSDGSHIRLNGGSRMSVRLGWRTRRVEMAQAEAAFGVAKDPNRPFIISVGDQQVRVVGTEFNIAHYDQTVVVSVRRGVVEVRQPVLGPTPIARLRGGDTLRHTEGTRVSQRSKVDPDAAFAWTQGRLVCDERRLGEIVADLNRRFGTQVTFADTTAADFRFSGVIELRDQEAVLAQLSEFLPINVRHGERHITIASKPDRR</sequence>
<dbReference type="PANTHER" id="PTHR30273">
    <property type="entry name" value="PERIPLASMIC SIGNAL SENSOR AND SIGMA FACTOR ACTIVATOR FECR-RELATED"/>
    <property type="match status" value="1"/>
</dbReference>
<dbReference type="Gene3D" id="3.55.50.30">
    <property type="match status" value="1"/>
</dbReference>
<keyword evidence="1" id="KW-1133">Transmembrane helix</keyword>
<dbReference type="EMBL" id="JAOTJD010000022">
    <property type="protein sequence ID" value="MFD3264776.1"/>
    <property type="molecule type" value="Genomic_DNA"/>
</dbReference>
<keyword evidence="1" id="KW-0472">Membrane</keyword>
<evidence type="ECO:0000256" key="1">
    <source>
        <dbReference type="SAM" id="Phobius"/>
    </source>
</evidence>
<feature type="domain" description="Protein FecR C-terminal" evidence="4">
    <location>
        <begin position="260"/>
        <end position="327"/>
    </location>
</feature>
<dbReference type="InterPro" id="IPR012373">
    <property type="entry name" value="Ferrdict_sens_TM"/>
</dbReference>
<dbReference type="Proteomes" id="UP001598130">
    <property type="component" value="Unassembled WGS sequence"/>
</dbReference>
<accession>A0ABW6CRQ8</accession>
<comment type="caution">
    <text evidence="5">The sequence shown here is derived from an EMBL/GenBank/DDBJ whole genome shotgun (WGS) entry which is preliminary data.</text>
</comment>
<dbReference type="Pfam" id="PF16220">
    <property type="entry name" value="DUF4880"/>
    <property type="match status" value="1"/>
</dbReference>
<evidence type="ECO:0000313" key="6">
    <source>
        <dbReference type="Proteomes" id="UP001598130"/>
    </source>
</evidence>
<proteinExistence type="predicted"/>
<dbReference type="RefSeq" id="WP_377370349.1">
    <property type="nucleotide sequence ID" value="NZ_JAOTJD010000022.1"/>
</dbReference>
<feature type="transmembrane region" description="Helical" evidence="1">
    <location>
        <begin position="93"/>
        <end position="112"/>
    </location>
</feature>
<name>A0ABW6CRQ8_9CAUL</name>
<evidence type="ECO:0000259" key="2">
    <source>
        <dbReference type="Pfam" id="PF04773"/>
    </source>
</evidence>
<dbReference type="InterPro" id="IPR006860">
    <property type="entry name" value="FecR"/>
</dbReference>
<protein>
    <submittedName>
        <fullName evidence="5">FecR domain-containing protein</fullName>
    </submittedName>
</protein>
<feature type="domain" description="FecR N-terminal" evidence="3">
    <location>
        <begin position="15"/>
        <end position="57"/>
    </location>
</feature>
<reference evidence="5 6" key="1">
    <citation type="submission" date="2022-09" db="EMBL/GenBank/DDBJ databases">
        <title>New species of Phenylobacterium.</title>
        <authorList>
            <person name="Mieszkin S."/>
        </authorList>
    </citation>
    <scope>NUCLEOTIDE SEQUENCE [LARGE SCALE GENOMIC DNA]</scope>
    <source>
        <strain evidence="5 6">HK31-G</strain>
    </source>
</reference>
<keyword evidence="1" id="KW-0812">Transmembrane</keyword>
<evidence type="ECO:0000259" key="3">
    <source>
        <dbReference type="Pfam" id="PF16220"/>
    </source>
</evidence>
<gene>
    <name evidence="5" type="ORF">OCL97_12495</name>
</gene>
<dbReference type="InterPro" id="IPR032508">
    <property type="entry name" value="FecR_C"/>
</dbReference>
<dbReference type="Pfam" id="PF04773">
    <property type="entry name" value="FecR"/>
    <property type="match status" value="1"/>
</dbReference>
<evidence type="ECO:0000313" key="5">
    <source>
        <dbReference type="EMBL" id="MFD3264776.1"/>
    </source>
</evidence>